<protein>
    <submittedName>
        <fullName evidence="1">Uncharacterized protein</fullName>
    </submittedName>
</protein>
<reference evidence="1 2" key="2">
    <citation type="journal article" date="2022" name="Mol. Ecol. Resour.">
        <title>The genomes of chicory, endive, great burdock and yacon provide insights into Asteraceae paleo-polyploidization history and plant inulin production.</title>
        <authorList>
            <person name="Fan W."/>
            <person name="Wang S."/>
            <person name="Wang H."/>
            <person name="Wang A."/>
            <person name="Jiang F."/>
            <person name="Liu H."/>
            <person name="Zhao H."/>
            <person name="Xu D."/>
            <person name="Zhang Y."/>
        </authorList>
    </citation>
    <scope>NUCLEOTIDE SEQUENCE [LARGE SCALE GENOMIC DNA]</scope>
    <source>
        <strain evidence="2">cv. Yunnan</strain>
        <tissue evidence="1">Leaves</tissue>
    </source>
</reference>
<reference evidence="2" key="1">
    <citation type="journal article" date="2022" name="Mol. Ecol. Resour.">
        <title>The genomes of chicory, endive, great burdock and yacon provide insights into Asteraceae palaeo-polyploidization history and plant inulin production.</title>
        <authorList>
            <person name="Fan W."/>
            <person name="Wang S."/>
            <person name="Wang H."/>
            <person name="Wang A."/>
            <person name="Jiang F."/>
            <person name="Liu H."/>
            <person name="Zhao H."/>
            <person name="Xu D."/>
            <person name="Zhang Y."/>
        </authorList>
    </citation>
    <scope>NUCLEOTIDE SEQUENCE [LARGE SCALE GENOMIC DNA]</scope>
    <source>
        <strain evidence="2">cv. Yunnan</strain>
    </source>
</reference>
<keyword evidence="2" id="KW-1185">Reference proteome</keyword>
<evidence type="ECO:0000313" key="1">
    <source>
        <dbReference type="EMBL" id="KAI3808919.1"/>
    </source>
</evidence>
<dbReference type="Proteomes" id="UP001056120">
    <property type="component" value="Linkage Group LG08"/>
</dbReference>
<organism evidence="1 2">
    <name type="scientific">Smallanthus sonchifolius</name>
    <dbReference type="NCBI Taxonomy" id="185202"/>
    <lineage>
        <taxon>Eukaryota</taxon>
        <taxon>Viridiplantae</taxon>
        <taxon>Streptophyta</taxon>
        <taxon>Embryophyta</taxon>
        <taxon>Tracheophyta</taxon>
        <taxon>Spermatophyta</taxon>
        <taxon>Magnoliopsida</taxon>
        <taxon>eudicotyledons</taxon>
        <taxon>Gunneridae</taxon>
        <taxon>Pentapetalae</taxon>
        <taxon>asterids</taxon>
        <taxon>campanulids</taxon>
        <taxon>Asterales</taxon>
        <taxon>Asteraceae</taxon>
        <taxon>Asteroideae</taxon>
        <taxon>Heliantheae alliance</taxon>
        <taxon>Millerieae</taxon>
        <taxon>Smallanthus</taxon>
    </lineage>
</organism>
<sequence length="297" mass="33471">MSVRISVSYLSSSHLWLLVVLALLHLCLSDQKSGDVLCMDGERQALMWFKHGLIDEADRLASWVGETSDCCRWAGIVCSNITGHVHEIHLQGLGGSSMMKMQWLSSLRWLHHLDMSYIDLSKAIDWFQVINTLPSLVELHLSGCQLSDIHPHVPSLNVTFLTVLDISYNYFHNTSIPRWIFSLTSLVSLDITSCNFDGPLPISIYSFRNLTSLETLHARWNYFMNSPSVLKGLSSNLNLLDISNCGVSSSTLDSLRNLTSLVSLDLSGNNFGNINFTFLIVFSIANHRVWSRYTYHS</sequence>
<accession>A0ACB9ILN1</accession>
<name>A0ACB9ILN1_9ASTR</name>
<evidence type="ECO:0000313" key="2">
    <source>
        <dbReference type="Proteomes" id="UP001056120"/>
    </source>
</evidence>
<proteinExistence type="predicted"/>
<comment type="caution">
    <text evidence="1">The sequence shown here is derived from an EMBL/GenBank/DDBJ whole genome shotgun (WGS) entry which is preliminary data.</text>
</comment>
<gene>
    <name evidence="1" type="ORF">L1987_24882</name>
</gene>
<dbReference type="EMBL" id="CM042025">
    <property type="protein sequence ID" value="KAI3808919.1"/>
    <property type="molecule type" value="Genomic_DNA"/>
</dbReference>